<protein>
    <recommendedName>
        <fullName evidence="2">[histone H3]-lysine(4) N-trimethyltransferase</fullName>
        <ecNumber evidence="2">2.1.1.354</ecNumber>
    </recommendedName>
</protein>
<evidence type="ECO:0000256" key="3">
    <source>
        <dbReference type="ARBA" id="ARBA00022603"/>
    </source>
</evidence>
<dbReference type="SUPFAM" id="SSF55277">
    <property type="entry name" value="GYF domain"/>
    <property type="match status" value="1"/>
</dbReference>
<evidence type="ECO:0000256" key="2">
    <source>
        <dbReference type="ARBA" id="ARBA00012182"/>
    </source>
</evidence>
<organism evidence="11 12">
    <name type="scientific">Eleusine coracana subsp. coracana</name>
    <dbReference type="NCBI Taxonomy" id="191504"/>
    <lineage>
        <taxon>Eukaryota</taxon>
        <taxon>Viridiplantae</taxon>
        <taxon>Streptophyta</taxon>
        <taxon>Embryophyta</taxon>
        <taxon>Tracheophyta</taxon>
        <taxon>Spermatophyta</taxon>
        <taxon>Magnoliopsida</taxon>
        <taxon>Liliopsida</taxon>
        <taxon>Poales</taxon>
        <taxon>Poaceae</taxon>
        <taxon>PACMAD clade</taxon>
        <taxon>Chloridoideae</taxon>
        <taxon>Cynodonteae</taxon>
        <taxon>Eleusininae</taxon>
        <taxon>Eleusine</taxon>
    </lineage>
</organism>
<reference evidence="11" key="1">
    <citation type="journal article" date="2018" name="DNA Res.">
        <title>Multiple hybrid de novo genome assembly of finger millet, an orphan allotetraploid crop.</title>
        <authorList>
            <person name="Hatakeyama M."/>
            <person name="Aluri S."/>
            <person name="Balachadran M.T."/>
            <person name="Sivarajan S.R."/>
            <person name="Patrignani A."/>
            <person name="Gruter S."/>
            <person name="Poveda L."/>
            <person name="Shimizu-Inatsugi R."/>
            <person name="Baeten J."/>
            <person name="Francoijs K.J."/>
            <person name="Nataraja K.N."/>
            <person name="Reddy Y.A.N."/>
            <person name="Phadnis S."/>
            <person name="Ravikumar R.L."/>
            <person name="Schlapbach R."/>
            <person name="Sreeman S.M."/>
            <person name="Shimizu K.K."/>
        </authorList>
    </citation>
    <scope>NUCLEOTIDE SEQUENCE</scope>
</reference>
<dbReference type="InterPro" id="IPR044570">
    <property type="entry name" value="Set1-like"/>
</dbReference>
<dbReference type="EC" id="2.1.1.354" evidence="2"/>
<dbReference type="InterPro" id="IPR046341">
    <property type="entry name" value="SET_dom_sf"/>
</dbReference>
<evidence type="ECO:0000256" key="6">
    <source>
        <dbReference type="ARBA" id="ARBA00022853"/>
    </source>
</evidence>
<dbReference type="SMART" id="SM00317">
    <property type="entry name" value="SET"/>
    <property type="match status" value="1"/>
</dbReference>
<dbReference type="GO" id="GO:0140999">
    <property type="term" value="F:histone H3K4 trimethyltransferase activity"/>
    <property type="evidence" value="ECO:0007669"/>
    <property type="project" value="UniProtKB-EC"/>
</dbReference>
<comment type="caution">
    <text evidence="11">The sequence shown here is derived from an EMBL/GenBank/DDBJ whole genome shotgun (WGS) entry which is preliminary data.</text>
</comment>
<dbReference type="InterPro" id="IPR035445">
    <property type="entry name" value="GYF-like_dom_sf"/>
</dbReference>
<proteinExistence type="predicted"/>
<reference evidence="11" key="2">
    <citation type="submission" date="2021-12" db="EMBL/GenBank/DDBJ databases">
        <title>Resequencing data analysis of finger millet.</title>
        <authorList>
            <person name="Hatakeyama M."/>
            <person name="Aluri S."/>
            <person name="Balachadran M.T."/>
            <person name="Sivarajan S.R."/>
            <person name="Poveda L."/>
            <person name="Shimizu-Inatsugi R."/>
            <person name="Schlapbach R."/>
            <person name="Sreeman S.M."/>
            <person name="Shimizu K.K."/>
        </authorList>
    </citation>
    <scope>NUCLEOTIDE SEQUENCE</scope>
</reference>
<name>A0AAV5DD41_ELECO</name>
<dbReference type="Proteomes" id="UP001054889">
    <property type="component" value="Unassembled WGS sequence"/>
</dbReference>
<sequence>MVGKPAINDEEAEAVSINNHGLDSHRTRDQIDDDAMTGSSSTVLLCWMMDGELAVNAKEAEAASTSVGFMAIVQGVTLPLPVLPLVFPSFGSFSSAEAVTRSLAYNPITQHPRLPAAAAAAAAAADAPDVGARRHPSYLAQSCRTRAPIRLKRLKLLTDESSGTPPLVCSLSACDDSSKGNLPGRCPEQHQTVSCSDDQTQNTGLYAAMQETVCSINSNGGMNPQSELGYSADQNGTHSAYAQHQSLEGCMYMNEHGQMCGPYPPEQLYDGLSTGFLPQNLAIYVMSGGKMANPVPLSFLKQFLLQWNIGVAASTPNESTETKKVAPNDKLILPNALSSEESCWMFEDAEGCRHGPHSLAELSYWHHSSYIQDLSMVRETIWSDDDALIILNTSVGQQLLSEMIYHIDGKFGPYTLASLIGWWSGGHAEISEASTDNSASLNGLMCGVVDDVSHQLHADLIASEKNKKQLAAKLKNQVTKPDIVSNNKFSILKANVDTRSAVSTKGNSSHNTAPVDSSVVQSNNFAGVLSAVRETIYYESMKDIWDGVLCGPVMDYCDVWLQKNSHLNLRSTVISDTLDGIDSQDTDEMSQKDLNAPGCDMDFPPGFGPSCGSETSITLFSGPLRGAQMMLANELYVASKQSLFCYFQEVIAEEITNCLCLELESGIDEEQIGTPMHAPESPISTGVCAHKVLDPVEMALEEELKTVMVLDEELKTVEMVLDEELRSVEMAPAEELKRGEVDKTTITSVTETAIDQTLIVAEKTADNAMTSHEEHASLSLSHASIFDKMDICKPAELGDSFDEMPPGMETGLDPLPLMGKIRYKPSKSMNPIPAISRYITLALCRQNLHENVMKEWTALSSGTISKCLDSWYTRQYDVSKSADGSSKLKEYTYYRKRKLKKTSQAAQPKEPVEIPMDEQLSKPLCELVERKIYVKTIQESRKTVTSKSVSTVDKPCRRGAKNRANDAYGLNIQQDMKLLSSEVPKRNRTSRPTKKHVTTTKTTMANNSMATKPVKKRKGRNTSIEPIQKVKPIILCPESDGCARASISGWEWRNWARNATPSERARVRGYRVRNILSASEKNVWTSQAKVPSARTNRVKLRNLLAAAEGSELLKITQMKARKKRLRFQRSKIHEWGLVALESIDAEDFVIEYVGELIRRRVVDATKRGGLARFINHSCEVSARAHVSLCVSWVNELSVEATPQEKPVKILLYENYVYQTEHGSQCPSRDLLGWRWPVCSGLHARHNGIMLHESITICEFNTETSNSLSLPIMKKGCEHRAS</sequence>
<dbReference type="EMBL" id="BQKI01000015">
    <property type="protein sequence ID" value="GJN08100.1"/>
    <property type="molecule type" value="Genomic_DNA"/>
</dbReference>
<evidence type="ECO:0000256" key="4">
    <source>
        <dbReference type="ARBA" id="ARBA00022679"/>
    </source>
</evidence>
<dbReference type="GO" id="GO:0032259">
    <property type="term" value="P:methylation"/>
    <property type="evidence" value="ECO:0007669"/>
    <property type="project" value="UniProtKB-KW"/>
</dbReference>
<accession>A0AAV5DD41</accession>
<dbReference type="PROSITE" id="PS50280">
    <property type="entry name" value="SET"/>
    <property type="match status" value="1"/>
</dbReference>
<comment type="subcellular location">
    <subcellularLocation>
        <location evidence="1">Nucleus</location>
    </subcellularLocation>
</comment>
<keyword evidence="3" id="KW-0489">Methyltransferase</keyword>
<comment type="catalytic activity">
    <reaction evidence="8">
        <text>L-lysyl(4)-[histone H3] + 3 S-adenosyl-L-methionine = N(6),N(6),N(6)-trimethyl-L-lysyl(4)-[histone H3] + 3 S-adenosyl-L-homocysteine + 3 H(+)</text>
        <dbReference type="Rhea" id="RHEA:60260"/>
        <dbReference type="Rhea" id="RHEA-COMP:15537"/>
        <dbReference type="Rhea" id="RHEA-COMP:15547"/>
        <dbReference type="ChEBI" id="CHEBI:15378"/>
        <dbReference type="ChEBI" id="CHEBI:29969"/>
        <dbReference type="ChEBI" id="CHEBI:57856"/>
        <dbReference type="ChEBI" id="CHEBI:59789"/>
        <dbReference type="ChEBI" id="CHEBI:61961"/>
        <dbReference type="EC" id="2.1.1.354"/>
    </reaction>
</comment>
<evidence type="ECO:0000313" key="11">
    <source>
        <dbReference type="EMBL" id="GJN08100.1"/>
    </source>
</evidence>
<dbReference type="Gene3D" id="2.170.270.10">
    <property type="entry name" value="SET domain"/>
    <property type="match status" value="2"/>
</dbReference>
<feature type="domain" description="GYF" evidence="10">
    <location>
        <begin position="341"/>
        <end position="396"/>
    </location>
</feature>
<gene>
    <name evidence="11" type="primary">ga25989</name>
    <name evidence="11" type="ORF">PR202_ga25989</name>
</gene>
<dbReference type="SUPFAM" id="SSF82199">
    <property type="entry name" value="SET domain"/>
    <property type="match status" value="1"/>
</dbReference>
<keyword evidence="6" id="KW-0156">Chromatin regulator</keyword>
<dbReference type="PANTHER" id="PTHR45814:SF2">
    <property type="entry name" value="HISTONE-LYSINE N-METHYLTRANSFERASE SETD1"/>
    <property type="match status" value="1"/>
</dbReference>
<keyword evidence="7" id="KW-0539">Nucleus</keyword>
<dbReference type="PROSITE" id="PS50829">
    <property type="entry name" value="GYF"/>
    <property type="match status" value="1"/>
</dbReference>
<dbReference type="GO" id="GO:0048188">
    <property type="term" value="C:Set1C/COMPASS complex"/>
    <property type="evidence" value="ECO:0007669"/>
    <property type="project" value="TreeGrafter"/>
</dbReference>
<evidence type="ECO:0000259" key="10">
    <source>
        <dbReference type="PROSITE" id="PS50829"/>
    </source>
</evidence>
<keyword evidence="12" id="KW-1185">Reference proteome</keyword>
<evidence type="ECO:0000256" key="5">
    <source>
        <dbReference type="ARBA" id="ARBA00022691"/>
    </source>
</evidence>
<feature type="domain" description="SET" evidence="9">
    <location>
        <begin position="1123"/>
        <end position="1259"/>
    </location>
</feature>
<evidence type="ECO:0000259" key="9">
    <source>
        <dbReference type="PROSITE" id="PS50280"/>
    </source>
</evidence>
<dbReference type="InterPro" id="IPR001214">
    <property type="entry name" value="SET_dom"/>
</dbReference>
<dbReference type="PANTHER" id="PTHR45814">
    <property type="entry name" value="HISTONE-LYSINE N-METHYLTRANSFERASE SETD1"/>
    <property type="match status" value="1"/>
</dbReference>
<evidence type="ECO:0000256" key="7">
    <source>
        <dbReference type="ARBA" id="ARBA00023242"/>
    </source>
</evidence>
<dbReference type="InterPro" id="IPR003169">
    <property type="entry name" value="GYF"/>
</dbReference>
<dbReference type="Gene3D" id="3.30.1490.40">
    <property type="match status" value="1"/>
</dbReference>
<keyword evidence="4" id="KW-0808">Transferase</keyword>
<evidence type="ECO:0000256" key="8">
    <source>
        <dbReference type="ARBA" id="ARBA00047571"/>
    </source>
</evidence>
<evidence type="ECO:0000256" key="1">
    <source>
        <dbReference type="ARBA" id="ARBA00004123"/>
    </source>
</evidence>
<keyword evidence="5" id="KW-0949">S-adenosyl-L-methionine</keyword>
<evidence type="ECO:0000313" key="12">
    <source>
        <dbReference type="Proteomes" id="UP001054889"/>
    </source>
</evidence>